<dbReference type="InterPro" id="IPR000298">
    <property type="entry name" value="Cyt_c_oxidase-like_su3"/>
</dbReference>
<feature type="transmembrane region" description="Helical" evidence="7">
    <location>
        <begin position="85"/>
        <end position="103"/>
    </location>
</feature>
<keyword evidence="5 7" id="KW-0472">Membrane</keyword>
<organism evidence="9 10">
    <name type="scientific">Pelagibacterium lentulum</name>
    <dbReference type="NCBI Taxonomy" id="2029865"/>
    <lineage>
        <taxon>Bacteria</taxon>
        <taxon>Pseudomonadati</taxon>
        <taxon>Pseudomonadota</taxon>
        <taxon>Alphaproteobacteria</taxon>
        <taxon>Hyphomicrobiales</taxon>
        <taxon>Devosiaceae</taxon>
        <taxon>Pelagibacterium</taxon>
    </lineage>
</organism>
<dbReference type="OrthoDB" id="9808200at2"/>
<gene>
    <name evidence="9" type="primary">coxO</name>
    <name evidence="9" type="ORF">GCM10011499_23640</name>
</gene>
<keyword evidence="4 7" id="KW-1133">Transmembrane helix</keyword>
<keyword evidence="3 6" id="KW-0812">Transmembrane</keyword>
<dbReference type="Proteomes" id="UP000596977">
    <property type="component" value="Unassembled WGS sequence"/>
</dbReference>
<feature type="transmembrane region" description="Helical" evidence="7">
    <location>
        <begin position="49"/>
        <end position="73"/>
    </location>
</feature>
<comment type="similarity">
    <text evidence="2 6">Belongs to the cytochrome c oxidase subunit 3 family.</text>
</comment>
<comment type="subcellular location">
    <subcellularLocation>
        <location evidence="6">Cell membrane</location>
        <topology evidence="6">Multi-pass membrane protein</topology>
    </subcellularLocation>
    <subcellularLocation>
        <location evidence="1">Membrane</location>
        <topology evidence="1">Multi-pass membrane protein</topology>
    </subcellularLocation>
</comment>
<evidence type="ECO:0000256" key="1">
    <source>
        <dbReference type="ARBA" id="ARBA00004141"/>
    </source>
</evidence>
<feature type="transmembrane region" description="Helical" evidence="7">
    <location>
        <begin position="214"/>
        <end position="239"/>
    </location>
</feature>
<dbReference type="AlphaFoldDB" id="A0A916VYL2"/>
<dbReference type="Pfam" id="PF00510">
    <property type="entry name" value="COX3"/>
    <property type="match status" value="1"/>
</dbReference>
<feature type="transmembrane region" description="Helical" evidence="7">
    <location>
        <begin position="123"/>
        <end position="143"/>
    </location>
</feature>
<dbReference type="InterPro" id="IPR024791">
    <property type="entry name" value="Cyt_c/ubiquinol_Oxase_su3"/>
</dbReference>
<evidence type="ECO:0000256" key="3">
    <source>
        <dbReference type="ARBA" id="ARBA00022692"/>
    </source>
</evidence>
<feature type="transmembrane region" description="Helical" evidence="7">
    <location>
        <begin position="155"/>
        <end position="177"/>
    </location>
</feature>
<dbReference type="SUPFAM" id="SSF81452">
    <property type="entry name" value="Cytochrome c oxidase subunit III-like"/>
    <property type="match status" value="1"/>
</dbReference>
<dbReference type="PANTHER" id="PTHR11403:SF10">
    <property type="entry name" value="CYTOCHROME C OXIDASE"/>
    <property type="match status" value="1"/>
</dbReference>
<dbReference type="GO" id="GO:0004129">
    <property type="term" value="F:cytochrome-c oxidase activity"/>
    <property type="evidence" value="ECO:0007669"/>
    <property type="project" value="InterPro"/>
</dbReference>
<accession>A0A916VYL2</accession>
<dbReference type="PANTHER" id="PTHR11403">
    <property type="entry name" value="CYTOCHROME C OXIDASE SUBUNIT III"/>
    <property type="match status" value="1"/>
</dbReference>
<dbReference type="PROSITE" id="PS50253">
    <property type="entry name" value="COX3"/>
    <property type="match status" value="1"/>
</dbReference>
<evidence type="ECO:0000256" key="4">
    <source>
        <dbReference type="ARBA" id="ARBA00022989"/>
    </source>
</evidence>
<dbReference type="GO" id="GO:0019646">
    <property type="term" value="P:aerobic electron transport chain"/>
    <property type="evidence" value="ECO:0007669"/>
    <property type="project" value="InterPro"/>
</dbReference>
<evidence type="ECO:0000256" key="2">
    <source>
        <dbReference type="ARBA" id="ARBA00010581"/>
    </source>
</evidence>
<evidence type="ECO:0000313" key="9">
    <source>
        <dbReference type="EMBL" id="GGA52811.1"/>
    </source>
</evidence>
<dbReference type="Gene3D" id="1.20.120.80">
    <property type="entry name" value="Cytochrome c oxidase, subunit III, four-helix bundle"/>
    <property type="match status" value="1"/>
</dbReference>
<dbReference type="InterPro" id="IPR035973">
    <property type="entry name" value="Cyt_c_oxidase_su3-like_sf"/>
</dbReference>
<name>A0A916VYL2_9HYPH</name>
<evidence type="ECO:0000259" key="8">
    <source>
        <dbReference type="PROSITE" id="PS50253"/>
    </source>
</evidence>
<dbReference type="GO" id="GO:0005886">
    <property type="term" value="C:plasma membrane"/>
    <property type="evidence" value="ECO:0007669"/>
    <property type="project" value="UniProtKB-SubCell"/>
</dbReference>
<comment type="caution">
    <text evidence="9">The sequence shown here is derived from an EMBL/GenBank/DDBJ whole genome shotgun (WGS) entry which is preliminary data.</text>
</comment>
<reference evidence="9 10" key="1">
    <citation type="journal article" date="2014" name="Int. J. Syst. Evol. Microbiol.">
        <title>Complete genome sequence of Corynebacterium casei LMG S-19264T (=DSM 44701T), isolated from a smear-ripened cheese.</title>
        <authorList>
            <consortium name="US DOE Joint Genome Institute (JGI-PGF)"/>
            <person name="Walter F."/>
            <person name="Albersmeier A."/>
            <person name="Kalinowski J."/>
            <person name="Ruckert C."/>
        </authorList>
    </citation>
    <scope>NUCLEOTIDE SEQUENCE [LARGE SCALE GENOMIC DNA]</scope>
    <source>
        <strain evidence="9 10">CGMCC 1.15896</strain>
    </source>
</reference>
<sequence length="250" mass="26466">MSAILIFLTVLALGAGWWLSRQGLTVKPWLQVDHAGTVADPGPSRHSPAQLGLGLFLAVVGSLFALLISAYIIRAEAGDWRGFPLPWIVWANTLTLLAASLALEWARSAAQRGALAVARTGVIAGSGAALLFVTGQLVAWASLTESGYDISSGPAGSFFYLMTAAHGLHVVGGIFALGRTLGHIRRADQDNLGWQERKEQAGLVRISVDLAATYWLFMLFVWVVLLLVLSGWAGAFLALCGQILSGSGLT</sequence>
<protein>
    <submittedName>
        <fullName evidence="9">Cytochrome-c oxidase</fullName>
    </submittedName>
</protein>
<evidence type="ECO:0000256" key="7">
    <source>
        <dbReference type="SAM" id="Phobius"/>
    </source>
</evidence>
<evidence type="ECO:0000256" key="5">
    <source>
        <dbReference type="ARBA" id="ARBA00023136"/>
    </source>
</evidence>
<evidence type="ECO:0000313" key="10">
    <source>
        <dbReference type="Proteomes" id="UP000596977"/>
    </source>
</evidence>
<dbReference type="InterPro" id="IPR013833">
    <property type="entry name" value="Cyt_c_oxidase_su3_a-hlx"/>
</dbReference>
<dbReference type="EMBL" id="BMKB01000003">
    <property type="protein sequence ID" value="GGA52811.1"/>
    <property type="molecule type" value="Genomic_DNA"/>
</dbReference>
<proteinExistence type="inferred from homology"/>
<keyword evidence="10" id="KW-1185">Reference proteome</keyword>
<feature type="domain" description="Heme-copper oxidase subunit III family profile" evidence="8">
    <location>
        <begin position="1"/>
        <end position="234"/>
    </location>
</feature>
<dbReference type="RefSeq" id="WP_127071033.1">
    <property type="nucleotide sequence ID" value="NZ_BMKB01000003.1"/>
</dbReference>
<evidence type="ECO:0000256" key="6">
    <source>
        <dbReference type="RuleBase" id="RU003376"/>
    </source>
</evidence>